<protein>
    <submittedName>
        <fullName evidence="3">F-box domain-containing protein</fullName>
    </submittedName>
</protein>
<keyword evidence="2" id="KW-1185">Reference proteome</keyword>
<dbReference type="InterPro" id="IPR032675">
    <property type="entry name" value="LRR_dom_sf"/>
</dbReference>
<accession>A0A0N5A772</accession>
<evidence type="ECO:0000313" key="3">
    <source>
        <dbReference type="WBParaSite" id="PTRK_0001785900.1"/>
    </source>
</evidence>
<feature type="compositionally biased region" description="Low complexity" evidence="1">
    <location>
        <begin position="12"/>
        <end position="25"/>
    </location>
</feature>
<dbReference type="WBParaSite" id="PTRK_0001785900.1">
    <property type="protein sequence ID" value="PTRK_0001785900.1"/>
    <property type="gene ID" value="PTRK_0001785900"/>
</dbReference>
<proteinExistence type="predicted"/>
<dbReference type="SUPFAM" id="SSF52058">
    <property type="entry name" value="L domain-like"/>
    <property type="match status" value="1"/>
</dbReference>
<evidence type="ECO:0000256" key="1">
    <source>
        <dbReference type="SAM" id="MobiDB-lite"/>
    </source>
</evidence>
<dbReference type="AlphaFoldDB" id="A0A0N5A772"/>
<name>A0A0N5A772_PARTI</name>
<feature type="region of interest" description="Disordered" evidence="1">
    <location>
        <begin position="1"/>
        <end position="25"/>
    </location>
</feature>
<dbReference type="Proteomes" id="UP000038045">
    <property type="component" value="Unplaced"/>
</dbReference>
<evidence type="ECO:0000313" key="2">
    <source>
        <dbReference type="Proteomes" id="UP000038045"/>
    </source>
</evidence>
<organism evidence="2 3">
    <name type="scientific">Parastrongyloides trichosuri</name>
    <name type="common">Possum-specific nematode worm</name>
    <dbReference type="NCBI Taxonomy" id="131310"/>
    <lineage>
        <taxon>Eukaryota</taxon>
        <taxon>Metazoa</taxon>
        <taxon>Ecdysozoa</taxon>
        <taxon>Nematoda</taxon>
        <taxon>Chromadorea</taxon>
        <taxon>Rhabditida</taxon>
        <taxon>Tylenchina</taxon>
        <taxon>Panagrolaimomorpha</taxon>
        <taxon>Strongyloidoidea</taxon>
        <taxon>Strongyloididae</taxon>
        <taxon>Parastrongyloides</taxon>
    </lineage>
</organism>
<reference evidence="3" key="1">
    <citation type="submission" date="2017-02" db="UniProtKB">
        <authorList>
            <consortium name="WormBaseParasite"/>
        </authorList>
    </citation>
    <scope>IDENTIFICATION</scope>
</reference>
<sequence length="550" mass="64355">MEHHLHEEVGLVNDNNADNATPNNDTTAVDTVMGDVNLMKLIIRQIPPGSARSNLRLQCRMYNNICTMKSTVMTEYDQDKSNVPHLLYNYHFVPRRTTHFENSFTLNIPQSFRIEGLNSRELKTTYEKLRAAMYCIDTLIIRNVSESFLTCVGNLLNFENIKTLVFHSGKLSFIPVNIFKSINSLKPEQVVFYKENRLYFHGRENNFNYFGSTMPDSVKTIWFHKCSDEVDSLYQMFRECEIGRFGNLKLSSDFHAKMILPEEEFKMRGILKCFKHVTMCLMRETGVDIQPTVRYLLKDAFNDQPTWTMDCYMILWCINSRHNQPSELFGFREIDKYASIRYLTLCKDPMNRIYVEPLDTRALSSEMTVMSNLTTLTVDITLISSFEKFCESLCSSLKNIKLNGCSKLDPKHLKFMSKYCKNLEVISLNDVKSSLITYKTIIEDFKKVQFLDICYHKSYVSSEVISAIENDGKVEFPSIKFLMIKCKRFTNPELSRLRSLLHRTPRKPGQFLIHYLTNALERKRKYNEIVMQKHTAYYSHYNTIFSYPLL</sequence>
<dbReference type="Gene3D" id="3.80.10.10">
    <property type="entry name" value="Ribonuclease Inhibitor"/>
    <property type="match status" value="1"/>
</dbReference>